<dbReference type="InterPro" id="IPR011109">
    <property type="entry name" value="DNA_bind_recombinase_dom"/>
</dbReference>
<dbReference type="InterPro" id="IPR006119">
    <property type="entry name" value="Resolv_N"/>
</dbReference>
<feature type="domain" description="Resolvase/invertase-type recombinase catalytic" evidence="2">
    <location>
        <begin position="13"/>
        <end position="164"/>
    </location>
</feature>
<organism evidence="3 4">
    <name type="scientific">Bradyrhizobium algeriense</name>
    <dbReference type="NCBI Taxonomy" id="634784"/>
    <lineage>
        <taxon>Bacteria</taxon>
        <taxon>Pseudomonadati</taxon>
        <taxon>Pseudomonadota</taxon>
        <taxon>Alphaproteobacteria</taxon>
        <taxon>Hyphomicrobiales</taxon>
        <taxon>Nitrobacteraceae</taxon>
        <taxon>Bradyrhizobium</taxon>
    </lineage>
</organism>
<sequence length="629" mass="70386">MMYTPENRELVRAAQYLRMSSDVQRYSTENQQNAIAEYAQRHGYNIVASYRDAGKSGLSLNGRAALKQLLSDALSTQRSFDVILVLDVSRWGRFQNPDQGGHYEFLCRQAGVPVIYCAEPFGNDVVPATTIVKHLKRVMAGEYSRELSAKVRRAHHQQALLGFRQGGSLTYGFRRLLVDASRNPRQILGSGERKALSSDKVVIVPGPPEELAVIRRIFKLYVQYRLSIAEITRRLSKKGIPGYGGKALGHQAVRHILSCELCIGQMTYNVTTSELQSPTKRNPEELWARFPAFEPVVSASQFRRAQERLAQSQVRWDKESIAASLRTLLSEKGRLTQIVIGEAESGPCYETVVNHFGSLDAAYAVVGFVPKVKRLFGLNGKFWGNKALFAGLRKIHSLHGFVSNHLIDESADLPSAAFVRKRFGTLSNAIHQAGLPVVSHGETQKRAWKRRRAAGCDEIYQGVRWSNEKLARALRKLHKEYGYTTGNLINQNEAAPSADYYLRRFGSLDGARRFAGLPVLTHSQRVSAARKRKRDGKKTIGRQRRHSDQRIGLHYRSDGILIGLQNLAKKTGVISARLINADPALPSADCVINHFGSLREAYRQAGIVQLDGKLVRFGWPRCKVSGKRN</sequence>
<gene>
    <name evidence="3" type="ORF">V1286_007736</name>
</gene>
<feature type="compositionally biased region" description="Basic residues" evidence="1">
    <location>
        <begin position="528"/>
        <end position="545"/>
    </location>
</feature>
<comment type="caution">
    <text evidence="3">The sequence shown here is derived from an EMBL/GenBank/DDBJ whole genome shotgun (WGS) entry which is preliminary data.</text>
</comment>
<dbReference type="PANTHER" id="PTHR30461:SF23">
    <property type="entry name" value="DNA RECOMBINASE-RELATED"/>
    <property type="match status" value="1"/>
</dbReference>
<evidence type="ECO:0000256" key="1">
    <source>
        <dbReference type="SAM" id="MobiDB-lite"/>
    </source>
</evidence>
<dbReference type="PANTHER" id="PTHR30461">
    <property type="entry name" value="DNA-INVERTASE FROM LAMBDOID PROPHAGE"/>
    <property type="match status" value="1"/>
</dbReference>
<evidence type="ECO:0000313" key="3">
    <source>
        <dbReference type="EMBL" id="MEH2560207.1"/>
    </source>
</evidence>
<dbReference type="Pfam" id="PF07508">
    <property type="entry name" value="Recombinase"/>
    <property type="match status" value="1"/>
</dbReference>
<dbReference type="InterPro" id="IPR036162">
    <property type="entry name" value="Resolvase-like_N_sf"/>
</dbReference>
<keyword evidence="4" id="KW-1185">Reference proteome</keyword>
<dbReference type="EMBL" id="JAZHRV010000001">
    <property type="protein sequence ID" value="MEH2560207.1"/>
    <property type="molecule type" value="Genomic_DNA"/>
</dbReference>
<dbReference type="SMART" id="SM00857">
    <property type="entry name" value="Resolvase"/>
    <property type="match status" value="1"/>
</dbReference>
<feature type="region of interest" description="Disordered" evidence="1">
    <location>
        <begin position="526"/>
        <end position="547"/>
    </location>
</feature>
<dbReference type="Pfam" id="PF00239">
    <property type="entry name" value="Resolvase"/>
    <property type="match status" value="1"/>
</dbReference>
<accession>A0ABU8BNS0</accession>
<proteinExistence type="predicted"/>
<reference evidence="3 4" key="1">
    <citation type="submission" date="2024-02" db="EMBL/GenBank/DDBJ databases">
        <title>Adaptive strategies in a cosmopolitan and abundant soil bacterium.</title>
        <authorList>
            <person name="Carini P."/>
        </authorList>
    </citation>
    <scope>NUCLEOTIDE SEQUENCE [LARGE SCALE GENOMIC DNA]</scope>
    <source>
        <strain evidence="3 4">AZCC 1608</strain>
    </source>
</reference>
<dbReference type="Proteomes" id="UP001364224">
    <property type="component" value="Unassembled WGS sequence"/>
</dbReference>
<name>A0ABU8BNS0_9BRAD</name>
<dbReference type="CDD" id="cd00338">
    <property type="entry name" value="Ser_Recombinase"/>
    <property type="match status" value="1"/>
</dbReference>
<dbReference type="RefSeq" id="WP_334489148.1">
    <property type="nucleotide sequence ID" value="NZ_JAZHRV010000001.1"/>
</dbReference>
<dbReference type="Gene3D" id="3.90.1750.20">
    <property type="entry name" value="Putative Large Serine Recombinase, Chain B, Domain 2"/>
    <property type="match status" value="1"/>
</dbReference>
<dbReference type="InterPro" id="IPR050639">
    <property type="entry name" value="SSR_resolvase"/>
</dbReference>
<evidence type="ECO:0000313" key="4">
    <source>
        <dbReference type="Proteomes" id="UP001364224"/>
    </source>
</evidence>
<protein>
    <submittedName>
        <fullName evidence="3">DNA invertase Pin-like site-specific DNA recombinase</fullName>
    </submittedName>
</protein>
<dbReference type="SUPFAM" id="SSF53041">
    <property type="entry name" value="Resolvase-like"/>
    <property type="match status" value="1"/>
</dbReference>
<dbReference type="Gene3D" id="3.40.50.1390">
    <property type="entry name" value="Resolvase, N-terminal catalytic domain"/>
    <property type="match status" value="1"/>
</dbReference>
<evidence type="ECO:0000259" key="2">
    <source>
        <dbReference type="SMART" id="SM00857"/>
    </source>
</evidence>
<dbReference type="InterPro" id="IPR038109">
    <property type="entry name" value="DNA_bind_recomb_sf"/>
</dbReference>